<dbReference type="SUPFAM" id="SSF51905">
    <property type="entry name" value="FAD/NAD(P)-binding domain"/>
    <property type="match status" value="1"/>
</dbReference>
<keyword evidence="7" id="KW-0472">Membrane</keyword>
<feature type="region of interest" description="Disordered" evidence="6">
    <location>
        <begin position="548"/>
        <end position="592"/>
    </location>
</feature>
<protein>
    <submittedName>
        <fullName evidence="9">Putative oxidoreductase</fullName>
    </submittedName>
</protein>
<gene>
    <name evidence="9" type="ordered locus">KSE_66010</name>
</gene>
<evidence type="ECO:0000256" key="7">
    <source>
        <dbReference type="SAM" id="Phobius"/>
    </source>
</evidence>
<evidence type="ECO:0000256" key="4">
    <source>
        <dbReference type="ARBA" id="ARBA00022857"/>
    </source>
</evidence>
<dbReference type="GO" id="GO:0016491">
    <property type="term" value="F:oxidoreductase activity"/>
    <property type="evidence" value="ECO:0007669"/>
    <property type="project" value="InterPro"/>
</dbReference>
<evidence type="ECO:0000313" key="9">
    <source>
        <dbReference type="EMBL" id="BAJ32360.1"/>
    </source>
</evidence>
<dbReference type="InterPro" id="IPR002937">
    <property type="entry name" value="Amino_oxidase"/>
</dbReference>
<dbReference type="Pfam" id="PF01593">
    <property type="entry name" value="Amino_oxidase"/>
    <property type="match status" value="1"/>
</dbReference>
<keyword evidence="7" id="KW-0812">Transmembrane</keyword>
<keyword evidence="2" id="KW-0732">Signal</keyword>
<name>E4N2H6_KITSK</name>
<evidence type="ECO:0000313" key="10">
    <source>
        <dbReference type="Proteomes" id="UP000007076"/>
    </source>
</evidence>
<sequence>MRVGESGADRDAVVIGAGLGGLVCAGYLASAGYRVLVVESHDVAGGCGHVFRRRRAYEFDVGVHYLGDCGPDGVLPLVLRGLGIADRVRHRPLDPDGFDRLRLPGLSLDVPASWEGYRARLLAALPGEQAALDEFLTTCREIGGELRTGFLRYDPAAPPARPGPALARWGRRSLADLFEHCGLSVPARAVLAAQSSNYGTPPAATAVPTHAAVLDHYLRGASYPQGGGQSLVAALVEALEAAGGELRTRCAATRVLVDDGRVSGVELSDGSTVRTPLVVSNADYRRTVLDLVGAEHFPAWLTRRTARATMAGGLLSLFVALDTELPGATGANLWWHRTADPDAAYRPHPDPERFRPEALMFSFASGKDAPGANCPPGHTNFQAIAVCPAELPEPPGNGRGYRRDAAYLRLKERWTEAMLDAAEEALGPLRPHLTHLELSTPHTHRRYTGASGGTPYGFSDWGGTGGRPAARTPLPGLHVVGANARYGSGITGAAMSGLACAAELLGRPLAAEIQAGALPAAPPRLPARGPGWDPLAVSRGAARRTARGLARLDPARPAPAPRAAAAATALPARTGPAALSTAPAPHPRPPHE</sequence>
<dbReference type="Gene3D" id="3.50.50.60">
    <property type="entry name" value="FAD/NAD(P)-binding domain"/>
    <property type="match status" value="2"/>
</dbReference>
<dbReference type="RefSeq" id="WP_014139656.1">
    <property type="nucleotide sequence ID" value="NC_016109.1"/>
</dbReference>
<feature type="transmembrane region" description="Helical" evidence="7">
    <location>
        <begin position="12"/>
        <end position="33"/>
    </location>
</feature>
<dbReference type="EMBL" id="AP010968">
    <property type="protein sequence ID" value="BAJ32360.1"/>
    <property type="molecule type" value="Genomic_DNA"/>
</dbReference>
<reference evidence="9 10" key="1">
    <citation type="journal article" date="2010" name="DNA Res.">
        <title>Genome sequence of Kitasatospora setae NBRC 14216T: an evolutionary snapshot of the family Streptomycetaceae.</title>
        <authorList>
            <person name="Ichikawa N."/>
            <person name="Oguchi A."/>
            <person name="Ikeda H."/>
            <person name="Ishikawa J."/>
            <person name="Kitani S."/>
            <person name="Watanabe Y."/>
            <person name="Nakamura S."/>
            <person name="Katano Y."/>
            <person name="Kishi E."/>
            <person name="Sasagawa M."/>
            <person name="Ankai A."/>
            <person name="Fukui S."/>
            <person name="Hashimoto Y."/>
            <person name="Kamata S."/>
            <person name="Otoguro M."/>
            <person name="Tanikawa S."/>
            <person name="Nihira T."/>
            <person name="Horinouchi S."/>
            <person name="Ohnishi Y."/>
            <person name="Hayakawa M."/>
            <person name="Kuzuyama T."/>
            <person name="Arisawa A."/>
            <person name="Nomoto F."/>
            <person name="Miura H."/>
            <person name="Takahashi Y."/>
            <person name="Fujita N."/>
        </authorList>
    </citation>
    <scope>NUCLEOTIDE SEQUENCE [LARGE SCALE GENOMIC DNA]</scope>
    <source>
        <strain evidence="10">ATCC 33774 / DSM 43861 / JCM 3304 / KCC A-0304 / NBRC 14216 / KM-6054</strain>
    </source>
</reference>
<dbReference type="PANTHER" id="PTHR46091">
    <property type="entry name" value="BLR7054 PROTEIN"/>
    <property type="match status" value="1"/>
</dbReference>
<evidence type="ECO:0000256" key="5">
    <source>
        <dbReference type="ARBA" id="ARBA00023027"/>
    </source>
</evidence>
<evidence type="ECO:0000256" key="6">
    <source>
        <dbReference type="SAM" id="MobiDB-lite"/>
    </source>
</evidence>
<proteinExistence type="predicted"/>
<accession>E4N2H6</accession>
<dbReference type="eggNOG" id="COG1233">
    <property type="taxonomic scope" value="Bacteria"/>
</dbReference>
<keyword evidence="5" id="KW-0520">NAD</keyword>
<feature type="domain" description="Amine oxidase" evidence="8">
    <location>
        <begin position="19"/>
        <end position="325"/>
    </location>
</feature>
<dbReference type="AlphaFoldDB" id="E4N2H6"/>
<dbReference type="KEGG" id="ksk:KSE_66010"/>
<organism evidence="9 10">
    <name type="scientific">Kitasatospora setae (strain ATCC 33774 / DSM 43861 / JCM 3304 / KCC A-0304 / NBRC 14216 / KM-6054)</name>
    <name type="common">Streptomyces setae</name>
    <dbReference type="NCBI Taxonomy" id="452652"/>
    <lineage>
        <taxon>Bacteria</taxon>
        <taxon>Bacillati</taxon>
        <taxon>Actinomycetota</taxon>
        <taxon>Actinomycetes</taxon>
        <taxon>Kitasatosporales</taxon>
        <taxon>Streptomycetaceae</taxon>
        <taxon>Kitasatospora</taxon>
    </lineage>
</organism>
<evidence type="ECO:0000259" key="8">
    <source>
        <dbReference type="Pfam" id="PF01593"/>
    </source>
</evidence>
<dbReference type="PATRIC" id="fig|452652.3.peg.6627"/>
<evidence type="ECO:0000256" key="2">
    <source>
        <dbReference type="ARBA" id="ARBA00022729"/>
    </source>
</evidence>
<keyword evidence="10" id="KW-1185">Reference proteome</keyword>
<keyword evidence="4" id="KW-0521">NADP</keyword>
<feature type="compositionally biased region" description="Low complexity" evidence="6">
    <location>
        <begin position="561"/>
        <end position="579"/>
    </location>
</feature>
<dbReference type="InterPro" id="IPR052206">
    <property type="entry name" value="Retinol_saturase"/>
</dbReference>
<evidence type="ECO:0000256" key="1">
    <source>
        <dbReference type="ARBA" id="ARBA00022630"/>
    </source>
</evidence>
<keyword evidence="3" id="KW-0274">FAD</keyword>
<keyword evidence="1" id="KW-0285">Flavoprotein</keyword>
<dbReference type="PANTHER" id="PTHR46091:SF3">
    <property type="entry name" value="AMINE OXIDASE DOMAIN-CONTAINING PROTEIN"/>
    <property type="match status" value="1"/>
</dbReference>
<evidence type="ECO:0000256" key="3">
    <source>
        <dbReference type="ARBA" id="ARBA00022827"/>
    </source>
</evidence>
<dbReference type="Proteomes" id="UP000007076">
    <property type="component" value="Chromosome"/>
</dbReference>
<dbReference type="HOGENOM" id="CLU_019722_1_1_11"/>
<dbReference type="STRING" id="452652.KSE_66010"/>
<dbReference type="InterPro" id="IPR036188">
    <property type="entry name" value="FAD/NAD-bd_sf"/>
</dbReference>
<keyword evidence="7" id="KW-1133">Transmembrane helix</keyword>